<dbReference type="SMART" id="SM00052">
    <property type="entry name" value="EAL"/>
    <property type="match status" value="1"/>
</dbReference>
<dbReference type="EMBL" id="SDWW01000013">
    <property type="protein sequence ID" value="RYV51656.1"/>
    <property type="molecule type" value="Genomic_DNA"/>
</dbReference>
<evidence type="ECO:0000313" key="3">
    <source>
        <dbReference type="EMBL" id="RYV51656.1"/>
    </source>
</evidence>
<dbReference type="Pfam" id="PF00990">
    <property type="entry name" value="GGDEF"/>
    <property type="match status" value="1"/>
</dbReference>
<name>A0A4Q5N0U8_9MICO</name>
<keyword evidence="4" id="KW-1185">Reference proteome</keyword>
<dbReference type="InterPro" id="IPR001633">
    <property type="entry name" value="EAL_dom"/>
</dbReference>
<dbReference type="Pfam" id="PF00563">
    <property type="entry name" value="EAL"/>
    <property type="match status" value="1"/>
</dbReference>
<dbReference type="InterPro" id="IPR043128">
    <property type="entry name" value="Rev_trsase/Diguanyl_cyclase"/>
</dbReference>
<evidence type="ECO:0000259" key="2">
    <source>
        <dbReference type="PROSITE" id="PS50887"/>
    </source>
</evidence>
<dbReference type="SMART" id="SM00267">
    <property type="entry name" value="GGDEF"/>
    <property type="match status" value="1"/>
</dbReference>
<gene>
    <name evidence="3" type="ORF">EUA98_07060</name>
</gene>
<feature type="domain" description="GGDEF" evidence="2">
    <location>
        <begin position="252"/>
        <end position="384"/>
    </location>
</feature>
<proteinExistence type="predicted"/>
<sequence>MVTDRRRRRGSSRLLAIYAAASLVPVSILGAVLVQDYRASGLERGRDQGRAQAAVIAEMAIAPALSGLPLSEGLSSDEYSRLRSATDLSVFSGSVSHLRLRTFRGLVAFSDDGAEEDVVPAEDPAFQVAAAGGTDVRIIGGEGDTRTIRVLQPVISASTGQWTGVLELYLPYDAIAAGVQAETNRAILRLGAGLGGLYAVLALISWWTTRSLRRHAAAHEHLALHDPLTGLPNRELFRRTVERALVSAHRGESGALVLIDLDHFKEVNDTLGHPAGDELLRVVGHRLADALRTDDTVARLGGDEFGLVLPGSSDPAETVALLTRVREALSQVVVLDGVALTVQASFGVCFYPGDAVTLEGLLRHADAAMYQGKHGPTGVVVYEPTTARPAAHGLVLQRELHDALERDELVLHYQPKIDLATGRTGCVEALVRWQHPVRGLLPPAEFLPVAERSELIDALTSWVLRRALADYAAWTAAGHDWTVAVNVSARNLASLDFADLVAQILDESGVRPERLQIEVTETALTFDTEIAEGVVNALAAQGISIAIDDFGVGYTSLSQLRTLTVAELKIDREFVLGLTDNEHDRAIVRSVIDLGHNLGCRVTAEGVETQQIADWLVAAGCDLAQGYLWLRPAPWPEVASLATGREEPMVSSTRG</sequence>
<dbReference type="AlphaFoldDB" id="A0A4Q5N0U8"/>
<dbReference type="InterPro" id="IPR000160">
    <property type="entry name" value="GGDEF_dom"/>
</dbReference>
<protein>
    <submittedName>
        <fullName evidence="3">Bifunctional diguanylate cyclase/phosphodiesterase</fullName>
    </submittedName>
</protein>
<accession>A0A4Q5N0U8</accession>
<dbReference type="SUPFAM" id="SSF141868">
    <property type="entry name" value="EAL domain-like"/>
    <property type="match status" value="1"/>
</dbReference>
<dbReference type="InterPro" id="IPR052155">
    <property type="entry name" value="Biofilm_reg_signaling"/>
</dbReference>
<organism evidence="3 4">
    <name type="scientific">Pengzhenrongella frigida</name>
    <dbReference type="NCBI Taxonomy" id="1259133"/>
    <lineage>
        <taxon>Bacteria</taxon>
        <taxon>Bacillati</taxon>
        <taxon>Actinomycetota</taxon>
        <taxon>Actinomycetes</taxon>
        <taxon>Micrococcales</taxon>
        <taxon>Pengzhenrongella</taxon>
    </lineage>
</organism>
<dbReference type="OrthoDB" id="23692at2"/>
<feature type="domain" description="EAL" evidence="1">
    <location>
        <begin position="393"/>
        <end position="646"/>
    </location>
</feature>
<dbReference type="NCBIfam" id="TIGR00254">
    <property type="entry name" value="GGDEF"/>
    <property type="match status" value="1"/>
</dbReference>
<dbReference type="Gene3D" id="3.20.20.450">
    <property type="entry name" value="EAL domain"/>
    <property type="match status" value="1"/>
</dbReference>
<dbReference type="PROSITE" id="PS50883">
    <property type="entry name" value="EAL"/>
    <property type="match status" value="1"/>
</dbReference>
<dbReference type="InterPro" id="IPR029787">
    <property type="entry name" value="Nucleotide_cyclase"/>
</dbReference>
<dbReference type="PANTHER" id="PTHR44757">
    <property type="entry name" value="DIGUANYLATE CYCLASE DGCP"/>
    <property type="match status" value="1"/>
</dbReference>
<evidence type="ECO:0000313" key="4">
    <source>
        <dbReference type="Proteomes" id="UP000293764"/>
    </source>
</evidence>
<reference evidence="3 4" key="1">
    <citation type="submission" date="2019-01" db="EMBL/GenBank/DDBJ databases">
        <title>Novel species of Cellulomonas.</title>
        <authorList>
            <person name="Liu Q."/>
            <person name="Xin Y.-H."/>
        </authorList>
    </citation>
    <scope>NUCLEOTIDE SEQUENCE [LARGE SCALE GENOMIC DNA]</scope>
    <source>
        <strain evidence="3 4">HLT2-17</strain>
    </source>
</reference>
<dbReference type="SUPFAM" id="SSF55073">
    <property type="entry name" value="Nucleotide cyclase"/>
    <property type="match status" value="1"/>
</dbReference>
<dbReference type="PROSITE" id="PS50887">
    <property type="entry name" value="GGDEF"/>
    <property type="match status" value="1"/>
</dbReference>
<evidence type="ECO:0000259" key="1">
    <source>
        <dbReference type="PROSITE" id="PS50883"/>
    </source>
</evidence>
<comment type="caution">
    <text evidence="3">The sequence shown here is derived from an EMBL/GenBank/DDBJ whole genome shotgun (WGS) entry which is preliminary data.</text>
</comment>
<dbReference type="InterPro" id="IPR035919">
    <property type="entry name" value="EAL_sf"/>
</dbReference>
<dbReference type="Gene3D" id="3.30.70.270">
    <property type="match status" value="1"/>
</dbReference>
<dbReference type="CDD" id="cd01948">
    <property type="entry name" value="EAL"/>
    <property type="match status" value="1"/>
</dbReference>
<dbReference type="Proteomes" id="UP000293764">
    <property type="component" value="Unassembled WGS sequence"/>
</dbReference>
<dbReference type="CDD" id="cd01949">
    <property type="entry name" value="GGDEF"/>
    <property type="match status" value="1"/>
</dbReference>
<dbReference type="PANTHER" id="PTHR44757:SF2">
    <property type="entry name" value="BIOFILM ARCHITECTURE MAINTENANCE PROTEIN MBAA"/>
    <property type="match status" value="1"/>
</dbReference>